<evidence type="ECO:0000313" key="9">
    <source>
        <dbReference type="EMBL" id="MBB6168991.1"/>
    </source>
</evidence>
<dbReference type="InterPro" id="IPR000838">
    <property type="entry name" value="RNA_pol_sigma70_ECF_CS"/>
</dbReference>
<evidence type="ECO:0000313" key="10">
    <source>
        <dbReference type="Proteomes" id="UP000588017"/>
    </source>
</evidence>
<dbReference type="GO" id="GO:0003677">
    <property type="term" value="F:DNA binding"/>
    <property type="evidence" value="ECO:0007669"/>
    <property type="project" value="UniProtKB-KW"/>
</dbReference>
<comment type="similarity">
    <text evidence="1 6">Belongs to the sigma-70 factor family. ECF subfamily.</text>
</comment>
<dbReference type="PANTHER" id="PTHR43133">
    <property type="entry name" value="RNA POLYMERASE ECF-TYPE SIGMA FACTO"/>
    <property type="match status" value="1"/>
</dbReference>
<dbReference type="InterPro" id="IPR013324">
    <property type="entry name" value="RNA_pol_sigma_r3/r4-like"/>
</dbReference>
<protein>
    <recommendedName>
        <fullName evidence="6">RNA polymerase sigma factor</fullName>
    </recommendedName>
</protein>
<keyword evidence="5 6" id="KW-0804">Transcription</keyword>
<dbReference type="CDD" id="cd06171">
    <property type="entry name" value="Sigma70_r4"/>
    <property type="match status" value="1"/>
</dbReference>
<evidence type="ECO:0000256" key="6">
    <source>
        <dbReference type="RuleBase" id="RU000716"/>
    </source>
</evidence>
<name>A0A841K965_9HYPH</name>
<dbReference type="EMBL" id="JACHEH010000005">
    <property type="protein sequence ID" value="MBB6168991.1"/>
    <property type="molecule type" value="Genomic_DNA"/>
</dbReference>
<dbReference type="AlphaFoldDB" id="A0A841K965"/>
<dbReference type="RefSeq" id="WP_183335292.1">
    <property type="nucleotide sequence ID" value="NZ_JACHEH010000005.1"/>
</dbReference>
<dbReference type="SUPFAM" id="SSF88659">
    <property type="entry name" value="Sigma3 and sigma4 domains of RNA polymerase sigma factors"/>
    <property type="match status" value="1"/>
</dbReference>
<dbReference type="InterPro" id="IPR013249">
    <property type="entry name" value="RNA_pol_sigma70_r4_t2"/>
</dbReference>
<dbReference type="Proteomes" id="UP000588017">
    <property type="component" value="Unassembled WGS sequence"/>
</dbReference>
<comment type="caution">
    <text evidence="9">The sequence shown here is derived from an EMBL/GenBank/DDBJ whole genome shotgun (WGS) entry which is preliminary data.</text>
</comment>
<dbReference type="InterPro" id="IPR036388">
    <property type="entry name" value="WH-like_DNA-bd_sf"/>
</dbReference>
<dbReference type="GO" id="GO:0016987">
    <property type="term" value="F:sigma factor activity"/>
    <property type="evidence" value="ECO:0007669"/>
    <property type="project" value="UniProtKB-KW"/>
</dbReference>
<dbReference type="NCBIfam" id="TIGR02937">
    <property type="entry name" value="sigma70-ECF"/>
    <property type="match status" value="1"/>
</dbReference>
<dbReference type="InterPro" id="IPR039425">
    <property type="entry name" value="RNA_pol_sigma-70-like"/>
</dbReference>
<evidence type="ECO:0000256" key="2">
    <source>
        <dbReference type="ARBA" id="ARBA00023015"/>
    </source>
</evidence>
<evidence type="ECO:0000256" key="1">
    <source>
        <dbReference type="ARBA" id="ARBA00010641"/>
    </source>
</evidence>
<sequence>MRDEAQTPEEGEDERLLARIAAGEQPALVRLIDRHGRGLRLFATRYLGNPDDAEDVVQDVFVAVWKRAGRFDPARGRATTWLYRITANRCVDLRRWRALRAFIGLDEVAETLRASSVDADSRLSARQELAAVREGLARLPERQRMALLLRAVADLDVPAIAEVMGTSTGSVEQLLVRARRTLRQLTAGGRKNEQEEGMT</sequence>
<proteinExistence type="inferred from homology"/>
<evidence type="ECO:0000256" key="4">
    <source>
        <dbReference type="ARBA" id="ARBA00023125"/>
    </source>
</evidence>
<accession>A0A841K965</accession>
<dbReference type="InterPro" id="IPR014284">
    <property type="entry name" value="RNA_pol_sigma-70_dom"/>
</dbReference>
<evidence type="ECO:0000259" key="8">
    <source>
        <dbReference type="Pfam" id="PF08281"/>
    </source>
</evidence>
<keyword evidence="3 6" id="KW-0731">Sigma factor</keyword>
<evidence type="ECO:0000256" key="5">
    <source>
        <dbReference type="ARBA" id="ARBA00023163"/>
    </source>
</evidence>
<keyword evidence="2 6" id="KW-0805">Transcription regulation</keyword>
<dbReference type="InterPro" id="IPR007627">
    <property type="entry name" value="RNA_pol_sigma70_r2"/>
</dbReference>
<dbReference type="PROSITE" id="PS01063">
    <property type="entry name" value="SIGMA70_ECF"/>
    <property type="match status" value="1"/>
</dbReference>
<keyword evidence="10" id="KW-1185">Reference proteome</keyword>
<evidence type="ECO:0000259" key="7">
    <source>
        <dbReference type="Pfam" id="PF04542"/>
    </source>
</evidence>
<dbReference type="PANTHER" id="PTHR43133:SF8">
    <property type="entry name" value="RNA POLYMERASE SIGMA FACTOR HI_1459-RELATED"/>
    <property type="match status" value="1"/>
</dbReference>
<reference evidence="9 10" key="1">
    <citation type="submission" date="2020-08" db="EMBL/GenBank/DDBJ databases">
        <title>Genomic Encyclopedia of Type Strains, Phase IV (KMG-IV): sequencing the most valuable type-strain genomes for metagenomic binning, comparative biology and taxonomic classification.</title>
        <authorList>
            <person name="Goeker M."/>
        </authorList>
    </citation>
    <scope>NUCLEOTIDE SEQUENCE [LARGE SCALE GENOMIC DNA]</scope>
    <source>
        <strain evidence="9 10">DSM 101465</strain>
    </source>
</reference>
<dbReference type="Pfam" id="PF08281">
    <property type="entry name" value="Sigma70_r4_2"/>
    <property type="match status" value="1"/>
</dbReference>
<feature type="domain" description="RNA polymerase sigma factor 70 region 4 type 2" evidence="8">
    <location>
        <begin position="131"/>
        <end position="182"/>
    </location>
</feature>
<feature type="domain" description="RNA polymerase sigma-70 region 2" evidence="7">
    <location>
        <begin position="31"/>
        <end position="95"/>
    </location>
</feature>
<dbReference type="InterPro" id="IPR013325">
    <property type="entry name" value="RNA_pol_sigma_r2"/>
</dbReference>
<dbReference type="SUPFAM" id="SSF88946">
    <property type="entry name" value="Sigma2 domain of RNA polymerase sigma factors"/>
    <property type="match status" value="1"/>
</dbReference>
<dbReference type="Gene3D" id="1.10.10.10">
    <property type="entry name" value="Winged helix-like DNA-binding domain superfamily/Winged helix DNA-binding domain"/>
    <property type="match status" value="1"/>
</dbReference>
<gene>
    <name evidence="9" type="ORF">HNQ73_002628</name>
</gene>
<organism evidence="9 10">
    <name type="scientific">Chelatococcus composti</name>
    <dbReference type="NCBI Taxonomy" id="1743235"/>
    <lineage>
        <taxon>Bacteria</taxon>
        <taxon>Pseudomonadati</taxon>
        <taxon>Pseudomonadota</taxon>
        <taxon>Alphaproteobacteria</taxon>
        <taxon>Hyphomicrobiales</taxon>
        <taxon>Chelatococcaceae</taxon>
        <taxon>Chelatococcus</taxon>
    </lineage>
</organism>
<dbReference type="GO" id="GO:0006352">
    <property type="term" value="P:DNA-templated transcription initiation"/>
    <property type="evidence" value="ECO:0007669"/>
    <property type="project" value="InterPro"/>
</dbReference>
<dbReference type="Pfam" id="PF04542">
    <property type="entry name" value="Sigma70_r2"/>
    <property type="match status" value="1"/>
</dbReference>
<keyword evidence="4 6" id="KW-0238">DNA-binding</keyword>
<evidence type="ECO:0000256" key="3">
    <source>
        <dbReference type="ARBA" id="ARBA00023082"/>
    </source>
</evidence>
<dbReference type="Gene3D" id="1.10.1740.10">
    <property type="match status" value="1"/>
</dbReference>